<organism evidence="1 2">
    <name type="scientific">Actinokineospora iranica</name>
    <dbReference type="NCBI Taxonomy" id="1271860"/>
    <lineage>
        <taxon>Bacteria</taxon>
        <taxon>Bacillati</taxon>
        <taxon>Actinomycetota</taxon>
        <taxon>Actinomycetes</taxon>
        <taxon>Pseudonocardiales</taxon>
        <taxon>Pseudonocardiaceae</taxon>
        <taxon>Actinokineospora</taxon>
    </lineage>
</organism>
<evidence type="ECO:0000313" key="2">
    <source>
        <dbReference type="Proteomes" id="UP000199501"/>
    </source>
</evidence>
<dbReference type="AlphaFoldDB" id="A0A1G6WQY2"/>
<name>A0A1G6WQY2_9PSEU</name>
<gene>
    <name evidence="1" type="ORF">SAMN05216174_115131</name>
</gene>
<reference evidence="2" key="1">
    <citation type="submission" date="2016-10" db="EMBL/GenBank/DDBJ databases">
        <authorList>
            <person name="Varghese N."/>
            <person name="Submissions S."/>
        </authorList>
    </citation>
    <scope>NUCLEOTIDE SEQUENCE [LARGE SCALE GENOMIC DNA]</scope>
    <source>
        <strain evidence="2">IBRC-M 10403</strain>
    </source>
</reference>
<evidence type="ECO:0000313" key="1">
    <source>
        <dbReference type="EMBL" id="SDD68268.1"/>
    </source>
</evidence>
<dbReference type="Proteomes" id="UP000199501">
    <property type="component" value="Unassembled WGS sequence"/>
</dbReference>
<dbReference type="EMBL" id="FMZZ01000015">
    <property type="protein sequence ID" value="SDD68268.1"/>
    <property type="molecule type" value="Genomic_DNA"/>
</dbReference>
<proteinExistence type="predicted"/>
<dbReference type="STRING" id="1271860.SAMN05216174_115131"/>
<protein>
    <submittedName>
        <fullName evidence="1">Uncharacterized protein</fullName>
    </submittedName>
</protein>
<dbReference type="OrthoDB" id="4571453at2"/>
<keyword evidence="2" id="KW-1185">Reference proteome</keyword>
<accession>A0A1G6WQY2</accession>
<sequence>MAGAYCRYCGHRCFVWRVLPGRSWSGHMATCPGGMAHDRRAIGHDHTTAVNPLLGKEVRTP</sequence>